<dbReference type="PROSITE" id="PS50089">
    <property type="entry name" value="ZF_RING_2"/>
    <property type="match status" value="1"/>
</dbReference>
<evidence type="ECO:0000256" key="1">
    <source>
        <dbReference type="ARBA" id="ARBA00022588"/>
    </source>
</evidence>
<dbReference type="GeneTree" id="ENSGT01150000286931"/>
<evidence type="ECO:0000313" key="11">
    <source>
        <dbReference type="Ensembl" id="ENSTNIP00000021802.1"/>
    </source>
</evidence>
<feature type="coiled-coil region" evidence="7">
    <location>
        <begin position="258"/>
        <end position="296"/>
    </location>
</feature>
<dbReference type="InterPro" id="IPR051051">
    <property type="entry name" value="E3_ubiq-ligase_TRIM/RNF"/>
</dbReference>
<dbReference type="InterPro" id="IPR058030">
    <property type="entry name" value="TRIM8/14/16/25/29/45/65_CC"/>
</dbReference>
<dbReference type="SUPFAM" id="SSF49899">
    <property type="entry name" value="Concanavalin A-like lectins/glucanases"/>
    <property type="match status" value="1"/>
</dbReference>
<name>H3DMQ4_TETNG</name>
<proteinExistence type="predicted"/>
<dbReference type="PROSITE" id="PS50119">
    <property type="entry name" value="ZF_BBOX"/>
    <property type="match status" value="1"/>
</dbReference>
<dbReference type="OMA" id="GSRHKHP"/>
<dbReference type="SMART" id="SM00589">
    <property type="entry name" value="PRY"/>
    <property type="match status" value="1"/>
</dbReference>
<dbReference type="InterPro" id="IPR017907">
    <property type="entry name" value="Znf_RING_CS"/>
</dbReference>
<evidence type="ECO:0000256" key="2">
    <source>
        <dbReference type="ARBA" id="ARBA00022723"/>
    </source>
</evidence>
<dbReference type="InterPro" id="IPR043136">
    <property type="entry name" value="B30.2/SPRY_sf"/>
</dbReference>
<keyword evidence="3 6" id="KW-0863">Zinc-finger</keyword>
<sequence>MAQAGVVLDKDYFNCSICLDVLKNPVTIPCGHSYCSACIENYWDQDSYPALFACPQCRQHFAPRPPLARNTMLAEVVEKFKTTDLDEAASCRNFAEAVDVECDVCTARRNRAVRSCLVCLASYCELHVQPHYESAAFKKHKLISASRVLQETICSRHNKLLEVYCRTDGTCICYLCLTDEHKGHDTVLADVEIQEKQGQIGEMQQIAQMRIQQREKEAQELREAGYYLTRSARAAAENSDAVFTELIRAIELKRFEVRELIKAQEKKAADEAKQLLEKMQKEIAELKTGEAELSRLASVEDSVQFLQGCRALPAPPVPSAPPPIAASPRLTFDPAMAALTDFKKLLQEVCQDGFVSIYQKVRDVAIVEQPEPKTRADFLQYCSDVSLDPSTANPYLSFSDGGRQVTTRSEPQPYPEHPARFTGWAQVLCRAGVAGRCYWEVEWRGAKGVSVGVCYRSMSRGGSGSDTQLGHNSKSWSLDCSYASCSFQHSRESVAIRSACSSRVGVYLDFRAGTLSFYNVSTTMVLLHRVRARFSQPVYP</sequence>
<dbReference type="CDD" id="cd16040">
    <property type="entry name" value="SPRY_PRY_SNTX"/>
    <property type="match status" value="1"/>
</dbReference>
<dbReference type="InterPro" id="IPR013320">
    <property type="entry name" value="ConA-like_dom_sf"/>
</dbReference>
<keyword evidence="1" id="KW-0399">Innate immunity</keyword>
<dbReference type="SMART" id="SM00449">
    <property type="entry name" value="SPRY"/>
    <property type="match status" value="1"/>
</dbReference>
<feature type="domain" description="RING-type" evidence="8">
    <location>
        <begin position="15"/>
        <end position="58"/>
    </location>
</feature>
<evidence type="ECO:0000259" key="10">
    <source>
        <dbReference type="PROSITE" id="PS50188"/>
    </source>
</evidence>
<dbReference type="InterPro" id="IPR013083">
    <property type="entry name" value="Znf_RING/FYVE/PHD"/>
</dbReference>
<dbReference type="Pfam" id="PF13765">
    <property type="entry name" value="PRY"/>
    <property type="match status" value="1"/>
</dbReference>
<dbReference type="PANTHER" id="PTHR25465:SF75">
    <property type="entry name" value="E3 UBIQUITIN_ISG15 LIGASE TRIM25-RELATED"/>
    <property type="match status" value="1"/>
</dbReference>
<dbReference type="GO" id="GO:0045087">
    <property type="term" value="P:innate immune response"/>
    <property type="evidence" value="ECO:0007669"/>
    <property type="project" value="UniProtKB-KW"/>
</dbReference>
<dbReference type="SMART" id="SM00336">
    <property type="entry name" value="BBOX"/>
    <property type="match status" value="1"/>
</dbReference>
<dbReference type="Pfam" id="PF25600">
    <property type="entry name" value="TRIM_CC"/>
    <property type="match status" value="1"/>
</dbReference>
<dbReference type="Ensembl" id="ENSTNIT00000022038.1">
    <property type="protein sequence ID" value="ENSTNIP00000021802.1"/>
    <property type="gene ID" value="ENSTNIG00000018627.1"/>
</dbReference>
<evidence type="ECO:0000256" key="5">
    <source>
        <dbReference type="ARBA" id="ARBA00022859"/>
    </source>
</evidence>
<dbReference type="Gene3D" id="3.30.160.60">
    <property type="entry name" value="Classic Zinc Finger"/>
    <property type="match status" value="1"/>
</dbReference>
<keyword evidence="5" id="KW-0391">Immunity</keyword>
<dbReference type="CDD" id="cd19769">
    <property type="entry name" value="Bbox2_TRIM16-like"/>
    <property type="match status" value="1"/>
</dbReference>
<reference evidence="12" key="1">
    <citation type="journal article" date="2004" name="Nature">
        <title>Genome duplication in the teleost fish Tetraodon nigroviridis reveals the early vertebrate proto-karyotype.</title>
        <authorList>
            <person name="Jaillon O."/>
            <person name="Aury J.-M."/>
            <person name="Brunet F."/>
            <person name="Petit J.-L."/>
            <person name="Stange-Thomann N."/>
            <person name="Mauceli E."/>
            <person name="Bouneau L."/>
            <person name="Fischer C."/>
            <person name="Ozouf-Costaz C."/>
            <person name="Bernot A."/>
            <person name="Nicaud S."/>
            <person name="Jaffe D."/>
            <person name="Fisher S."/>
            <person name="Lutfalla G."/>
            <person name="Dossat C."/>
            <person name="Segurens B."/>
            <person name="Dasilva C."/>
            <person name="Salanoubat M."/>
            <person name="Levy M."/>
            <person name="Boudet N."/>
            <person name="Castellano S."/>
            <person name="Anthouard V."/>
            <person name="Jubin C."/>
            <person name="Castelli V."/>
            <person name="Katinka M."/>
            <person name="Vacherie B."/>
            <person name="Biemont C."/>
            <person name="Skalli Z."/>
            <person name="Cattolico L."/>
            <person name="Poulain J."/>
            <person name="De Berardinis V."/>
            <person name="Cruaud C."/>
            <person name="Duprat S."/>
            <person name="Brottier P."/>
            <person name="Coutanceau J.-P."/>
            <person name="Gouzy J."/>
            <person name="Parra G."/>
            <person name="Lardier G."/>
            <person name="Chapple C."/>
            <person name="McKernan K.J."/>
            <person name="McEwan P."/>
            <person name="Bosak S."/>
            <person name="Kellis M."/>
            <person name="Volff J.-N."/>
            <person name="Guigo R."/>
            <person name="Zody M.C."/>
            <person name="Mesirov J."/>
            <person name="Lindblad-Toh K."/>
            <person name="Birren B."/>
            <person name="Nusbaum C."/>
            <person name="Kahn D."/>
            <person name="Robinson-Rechavi M."/>
            <person name="Laudet V."/>
            <person name="Schachter V."/>
            <person name="Quetier F."/>
            <person name="Saurin W."/>
            <person name="Scarpelli C."/>
            <person name="Wincker P."/>
            <person name="Lander E.S."/>
            <person name="Weissenbach J."/>
            <person name="Roest Crollius H."/>
        </authorList>
    </citation>
    <scope>NUCLEOTIDE SEQUENCE [LARGE SCALE GENOMIC DNA]</scope>
</reference>
<reference evidence="11" key="2">
    <citation type="submission" date="2025-08" db="UniProtKB">
        <authorList>
            <consortium name="Ensembl"/>
        </authorList>
    </citation>
    <scope>IDENTIFICATION</scope>
</reference>
<evidence type="ECO:0000256" key="3">
    <source>
        <dbReference type="ARBA" id="ARBA00022771"/>
    </source>
</evidence>
<dbReference type="GO" id="GO:0005737">
    <property type="term" value="C:cytoplasm"/>
    <property type="evidence" value="ECO:0007669"/>
    <property type="project" value="Ensembl"/>
</dbReference>
<evidence type="ECO:0000256" key="4">
    <source>
        <dbReference type="ARBA" id="ARBA00022833"/>
    </source>
</evidence>
<dbReference type="Gene3D" id="2.60.120.920">
    <property type="match status" value="1"/>
</dbReference>
<keyword evidence="2" id="KW-0479">Metal-binding</keyword>
<dbReference type="GO" id="GO:0008270">
    <property type="term" value="F:zinc ion binding"/>
    <property type="evidence" value="ECO:0007669"/>
    <property type="project" value="UniProtKB-KW"/>
</dbReference>
<organism evidence="11 12">
    <name type="scientific">Tetraodon nigroviridis</name>
    <name type="common">Spotted green pufferfish</name>
    <name type="synonym">Chelonodon nigroviridis</name>
    <dbReference type="NCBI Taxonomy" id="99883"/>
    <lineage>
        <taxon>Eukaryota</taxon>
        <taxon>Metazoa</taxon>
        <taxon>Chordata</taxon>
        <taxon>Craniata</taxon>
        <taxon>Vertebrata</taxon>
        <taxon>Euteleostomi</taxon>
        <taxon>Actinopterygii</taxon>
        <taxon>Neopterygii</taxon>
        <taxon>Teleostei</taxon>
        <taxon>Neoteleostei</taxon>
        <taxon>Acanthomorphata</taxon>
        <taxon>Eupercaria</taxon>
        <taxon>Tetraodontiformes</taxon>
        <taxon>Tetradontoidea</taxon>
        <taxon>Tetraodontidae</taxon>
        <taxon>Tetraodon</taxon>
    </lineage>
</organism>
<dbReference type="InterPro" id="IPR001841">
    <property type="entry name" value="Znf_RING"/>
</dbReference>
<keyword evidence="12" id="KW-1185">Reference proteome</keyword>
<evidence type="ECO:0000256" key="6">
    <source>
        <dbReference type="PROSITE-ProRule" id="PRU00024"/>
    </source>
</evidence>
<dbReference type="AlphaFoldDB" id="H3DMQ4"/>
<dbReference type="Pfam" id="PF15227">
    <property type="entry name" value="zf-C3HC4_4"/>
    <property type="match status" value="1"/>
</dbReference>
<feature type="domain" description="B box-type" evidence="9">
    <location>
        <begin position="149"/>
        <end position="189"/>
    </location>
</feature>
<dbReference type="Pfam" id="PF00622">
    <property type="entry name" value="SPRY"/>
    <property type="match status" value="1"/>
</dbReference>
<protein>
    <submittedName>
        <fullName evidence="11">FinTRIM family, member 67</fullName>
    </submittedName>
</protein>
<dbReference type="InterPro" id="IPR001870">
    <property type="entry name" value="B30.2/SPRY"/>
</dbReference>
<dbReference type="InterPro" id="IPR006574">
    <property type="entry name" value="PRY"/>
</dbReference>
<dbReference type="PROSITE" id="PS50188">
    <property type="entry name" value="B302_SPRY"/>
    <property type="match status" value="1"/>
</dbReference>
<dbReference type="SUPFAM" id="SSF57850">
    <property type="entry name" value="RING/U-box"/>
    <property type="match status" value="1"/>
</dbReference>
<dbReference type="Proteomes" id="UP000007303">
    <property type="component" value="Unassembled WGS sequence"/>
</dbReference>
<evidence type="ECO:0000313" key="12">
    <source>
        <dbReference type="Proteomes" id="UP000007303"/>
    </source>
</evidence>
<dbReference type="InParanoid" id="H3DMQ4"/>
<dbReference type="Gene3D" id="3.30.40.10">
    <property type="entry name" value="Zinc/RING finger domain, C3HC4 (zinc finger)"/>
    <property type="match status" value="1"/>
</dbReference>
<feature type="domain" description="B30.2/SPRY" evidence="10">
    <location>
        <begin position="365"/>
        <end position="540"/>
    </location>
</feature>
<dbReference type="InterPro" id="IPR003877">
    <property type="entry name" value="SPRY_dom"/>
</dbReference>
<dbReference type="SMART" id="SM00184">
    <property type="entry name" value="RING"/>
    <property type="match status" value="1"/>
</dbReference>
<evidence type="ECO:0000259" key="8">
    <source>
        <dbReference type="PROSITE" id="PS50089"/>
    </source>
</evidence>
<dbReference type="PANTHER" id="PTHR25465">
    <property type="entry name" value="B-BOX DOMAIN CONTAINING"/>
    <property type="match status" value="1"/>
</dbReference>
<accession>H3DMQ4</accession>
<reference evidence="11" key="3">
    <citation type="submission" date="2025-09" db="UniProtKB">
        <authorList>
            <consortium name="Ensembl"/>
        </authorList>
    </citation>
    <scope>IDENTIFICATION</scope>
</reference>
<dbReference type="Pfam" id="PF00643">
    <property type="entry name" value="zf-B_box"/>
    <property type="match status" value="1"/>
</dbReference>
<keyword evidence="7" id="KW-0175">Coiled coil</keyword>
<dbReference type="InterPro" id="IPR000315">
    <property type="entry name" value="Znf_B-box"/>
</dbReference>
<dbReference type="PROSITE" id="PS00518">
    <property type="entry name" value="ZF_RING_1"/>
    <property type="match status" value="1"/>
</dbReference>
<dbReference type="HOGENOM" id="CLU_013137_0_2_1"/>
<keyword evidence="4" id="KW-0862">Zinc</keyword>
<dbReference type="InterPro" id="IPR003879">
    <property type="entry name" value="Butyrophylin_SPRY"/>
</dbReference>
<evidence type="ECO:0000256" key="7">
    <source>
        <dbReference type="SAM" id="Coils"/>
    </source>
</evidence>
<evidence type="ECO:0000259" key="9">
    <source>
        <dbReference type="PROSITE" id="PS50119"/>
    </source>
</evidence>
<dbReference type="Gene3D" id="4.10.830.40">
    <property type="match status" value="1"/>
</dbReference>
<dbReference type="SUPFAM" id="SSF57845">
    <property type="entry name" value="B-box zinc-binding domain"/>
    <property type="match status" value="1"/>
</dbReference>
<dbReference type="PRINTS" id="PR01407">
    <property type="entry name" value="BUTYPHLNCDUF"/>
</dbReference>